<dbReference type="RefSeq" id="WP_088260258.1">
    <property type="nucleotide sequence ID" value="NZ_NIDE01000019.1"/>
</dbReference>
<reference evidence="2" key="1">
    <citation type="submission" date="2017-06" db="EMBL/GenBank/DDBJ databases">
        <title>Genome analysis of Fimbriiglobus ruber SP5, the first member of the order Planctomycetales with confirmed chitinolytic capability.</title>
        <authorList>
            <person name="Ravin N.V."/>
            <person name="Rakitin A.L."/>
            <person name="Ivanova A.A."/>
            <person name="Beletsky A.V."/>
            <person name="Kulichevskaya I.S."/>
            <person name="Mardanov A.V."/>
            <person name="Dedysh S.N."/>
        </authorList>
    </citation>
    <scope>NUCLEOTIDE SEQUENCE [LARGE SCALE GENOMIC DNA]</scope>
    <source>
        <strain evidence="2">SP5</strain>
    </source>
</reference>
<organism evidence="1 2">
    <name type="scientific">Fimbriiglobus ruber</name>
    <dbReference type="NCBI Taxonomy" id="1908690"/>
    <lineage>
        <taxon>Bacteria</taxon>
        <taxon>Pseudomonadati</taxon>
        <taxon>Planctomycetota</taxon>
        <taxon>Planctomycetia</taxon>
        <taxon>Gemmatales</taxon>
        <taxon>Gemmataceae</taxon>
        <taxon>Fimbriiglobus</taxon>
    </lineage>
</organism>
<dbReference type="Proteomes" id="UP000214646">
    <property type="component" value="Unassembled WGS sequence"/>
</dbReference>
<keyword evidence="2" id="KW-1185">Reference proteome</keyword>
<dbReference type="EMBL" id="NIDE01000019">
    <property type="protein sequence ID" value="OWK35058.1"/>
    <property type="molecule type" value="Genomic_DNA"/>
</dbReference>
<sequence length="70" mass="8020">MSQEASPEVKQQRMKEFVSLLPFTLELAGLPKCHPDRLFTNDQLEARVTTVRMAYRVARQMVRDIGDNGV</sequence>
<dbReference type="AlphaFoldDB" id="A0A225D942"/>
<protein>
    <submittedName>
        <fullName evidence="1">Uncharacterized protein</fullName>
    </submittedName>
</protein>
<gene>
    <name evidence="1" type="ORF">FRUB_09900</name>
</gene>
<comment type="caution">
    <text evidence="1">The sequence shown here is derived from an EMBL/GenBank/DDBJ whole genome shotgun (WGS) entry which is preliminary data.</text>
</comment>
<proteinExistence type="predicted"/>
<evidence type="ECO:0000313" key="1">
    <source>
        <dbReference type="EMBL" id="OWK35058.1"/>
    </source>
</evidence>
<evidence type="ECO:0000313" key="2">
    <source>
        <dbReference type="Proteomes" id="UP000214646"/>
    </source>
</evidence>
<accession>A0A225D942</accession>
<name>A0A225D942_9BACT</name>